<name>A0A7M2WVQ2_9BACT</name>
<sequence>MHQAATISESTKSRAGGPIVRASAVSKSFKMGDSVVQVLQDVNLSIATGEFIAIEGRSGSGKSTLLHIMGALDSPTKGGVFFEGHEYTRVSPENARRGVVGVLTGKWFVWIAIGLMVTPVFFLLGHLAMTAKKDIPPTETTAWSNIAIGNLAVGLLLLVPVAAAWLIRTIRAQKDDTVSARIRNREFGFVFQFYHLLPELNVVENTMLGQMVRFSVFNYFGQRRALRERAIEVLTQLGMAHRLTHRPNQLSGGERQRVAIARALMNKPRVLFADEPTGNLDAETGRQIMDLLEKLHRDENQTIVMVTHDRTLAREADRVLVLKAGKLSKAE</sequence>
<dbReference type="InterPro" id="IPR017911">
    <property type="entry name" value="MacB-like_ATP-bd"/>
</dbReference>
<dbReference type="PANTHER" id="PTHR24220:SF86">
    <property type="entry name" value="ABC TRANSPORTER ABCH.1"/>
    <property type="match status" value="1"/>
</dbReference>
<dbReference type="PANTHER" id="PTHR24220">
    <property type="entry name" value="IMPORT ATP-BINDING PROTEIN"/>
    <property type="match status" value="1"/>
</dbReference>
<dbReference type="InterPro" id="IPR027417">
    <property type="entry name" value="P-loop_NTPase"/>
</dbReference>
<feature type="transmembrane region" description="Helical" evidence="4">
    <location>
        <begin position="147"/>
        <end position="167"/>
    </location>
</feature>
<feature type="domain" description="ABC transporter" evidence="5">
    <location>
        <begin position="20"/>
        <end position="330"/>
    </location>
</feature>
<dbReference type="EMBL" id="CP063458">
    <property type="protein sequence ID" value="QOV89503.1"/>
    <property type="molecule type" value="Genomic_DNA"/>
</dbReference>
<dbReference type="Gene3D" id="3.40.50.300">
    <property type="entry name" value="P-loop containing nucleotide triphosphate hydrolases"/>
    <property type="match status" value="2"/>
</dbReference>
<organism evidence="6 7">
    <name type="scientific">Humisphaera borealis</name>
    <dbReference type="NCBI Taxonomy" id="2807512"/>
    <lineage>
        <taxon>Bacteria</taxon>
        <taxon>Pseudomonadati</taxon>
        <taxon>Planctomycetota</taxon>
        <taxon>Phycisphaerae</taxon>
        <taxon>Tepidisphaerales</taxon>
        <taxon>Tepidisphaeraceae</taxon>
        <taxon>Humisphaera</taxon>
    </lineage>
</organism>
<evidence type="ECO:0000256" key="4">
    <source>
        <dbReference type="SAM" id="Phobius"/>
    </source>
</evidence>
<keyword evidence="2" id="KW-0547">Nucleotide-binding</keyword>
<evidence type="ECO:0000313" key="7">
    <source>
        <dbReference type="Proteomes" id="UP000593765"/>
    </source>
</evidence>
<dbReference type="Proteomes" id="UP000593765">
    <property type="component" value="Chromosome"/>
</dbReference>
<dbReference type="PROSITE" id="PS50893">
    <property type="entry name" value="ABC_TRANSPORTER_2"/>
    <property type="match status" value="1"/>
</dbReference>
<dbReference type="AlphaFoldDB" id="A0A7M2WVQ2"/>
<evidence type="ECO:0000313" key="6">
    <source>
        <dbReference type="EMBL" id="QOV89503.1"/>
    </source>
</evidence>
<dbReference type="KEGG" id="hbs:IPV69_25470"/>
<dbReference type="SUPFAM" id="SSF52540">
    <property type="entry name" value="P-loop containing nucleoside triphosphate hydrolases"/>
    <property type="match status" value="2"/>
</dbReference>
<dbReference type="GO" id="GO:0022857">
    <property type="term" value="F:transmembrane transporter activity"/>
    <property type="evidence" value="ECO:0007669"/>
    <property type="project" value="TreeGrafter"/>
</dbReference>
<gene>
    <name evidence="6" type="ORF">IPV69_25470</name>
</gene>
<keyword evidence="3 6" id="KW-0067">ATP-binding</keyword>
<dbReference type="InterPro" id="IPR015854">
    <property type="entry name" value="ABC_transpr_LolD-like"/>
</dbReference>
<dbReference type="Pfam" id="PF00005">
    <property type="entry name" value="ABC_tran"/>
    <property type="match status" value="2"/>
</dbReference>
<keyword evidence="7" id="KW-1185">Reference proteome</keyword>
<dbReference type="GO" id="GO:0016887">
    <property type="term" value="F:ATP hydrolysis activity"/>
    <property type="evidence" value="ECO:0007669"/>
    <property type="project" value="InterPro"/>
</dbReference>
<keyword evidence="4" id="KW-0812">Transmembrane</keyword>
<evidence type="ECO:0000256" key="2">
    <source>
        <dbReference type="ARBA" id="ARBA00022741"/>
    </source>
</evidence>
<dbReference type="InterPro" id="IPR017871">
    <property type="entry name" value="ABC_transporter-like_CS"/>
</dbReference>
<feature type="transmembrane region" description="Helical" evidence="4">
    <location>
        <begin position="107"/>
        <end position="127"/>
    </location>
</feature>
<accession>A0A7M2WVQ2</accession>
<reference evidence="6 7" key="1">
    <citation type="submission" date="2020-10" db="EMBL/GenBank/DDBJ databases">
        <title>Wide distribution of Phycisphaera-like planctomycetes from WD2101 soil group in peatlands and genome analysis of the first cultivated representative.</title>
        <authorList>
            <person name="Dedysh S.N."/>
            <person name="Beletsky A.V."/>
            <person name="Ivanova A."/>
            <person name="Kulichevskaya I.S."/>
            <person name="Suzina N.E."/>
            <person name="Philippov D.A."/>
            <person name="Rakitin A.L."/>
            <person name="Mardanov A.V."/>
            <person name="Ravin N.V."/>
        </authorList>
    </citation>
    <scope>NUCLEOTIDE SEQUENCE [LARGE SCALE GENOMIC DNA]</scope>
    <source>
        <strain evidence="6 7">M1803</strain>
    </source>
</reference>
<dbReference type="GO" id="GO:0005886">
    <property type="term" value="C:plasma membrane"/>
    <property type="evidence" value="ECO:0007669"/>
    <property type="project" value="TreeGrafter"/>
</dbReference>
<protein>
    <submittedName>
        <fullName evidence="6">ABC transporter ATP-binding protein</fullName>
    </submittedName>
</protein>
<evidence type="ECO:0000256" key="1">
    <source>
        <dbReference type="ARBA" id="ARBA00022448"/>
    </source>
</evidence>
<dbReference type="PROSITE" id="PS00211">
    <property type="entry name" value="ABC_TRANSPORTER_1"/>
    <property type="match status" value="1"/>
</dbReference>
<dbReference type="InterPro" id="IPR003593">
    <property type="entry name" value="AAA+_ATPase"/>
</dbReference>
<keyword evidence="1" id="KW-0813">Transport</keyword>
<dbReference type="InterPro" id="IPR003439">
    <property type="entry name" value="ABC_transporter-like_ATP-bd"/>
</dbReference>
<dbReference type="SMART" id="SM00382">
    <property type="entry name" value="AAA"/>
    <property type="match status" value="1"/>
</dbReference>
<keyword evidence="4" id="KW-0472">Membrane</keyword>
<dbReference type="CDD" id="cd03255">
    <property type="entry name" value="ABC_MJ0796_LolCDE_FtsE"/>
    <property type="match status" value="1"/>
</dbReference>
<dbReference type="GO" id="GO:0005524">
    <property type="term" value="F:ATP binding"/>
    <property type="evidence" value="ECO:0007669"/>
    <property type="project" value="UniProtKB-KW"/>
</dbReference>
<evidence type="ECO:0000256" key="3">
    <source>
        <dbReference type="ARBA" id="ARBA00022840"/>
    </source>
</evidence>
<evidence type="ECO:0000259" key="5">
    <source>
        <dbReference type="PROSITE" id="PS50893"/>
    </source>
</evidence>
<proteinExistence type="predicted"/>
<keyword evidence="4" id="KW-1133">Transmembrane helix</keyword>
<dbReference type="RefSeq" id="WP_206292547.1">
    <property type="nucleotide sequence ID" value="NZ_CP063458.1"/>
</dbReference>